<dbReference type="InParanoid" id="A0A1X7V200"/>
<keyword evidence="1" id="KW-0812">Transmembrane</keyword>
<organism evidence="2">
    <name type="scientific">Amphimedon queenslandica</name>
    <name type="common">Sponge</name>
    <dbReference type="NCBI Taxonomy" id="400682"/>
    <lineage>
        <taxon>Eukaryota</taxon>
        <taxon>Metazoa</taxon>
        <taxon>Porifera</taxon>
        <taxon>Demospongiae</taxon>
        <taxon>Heteroscleromorpha</taxon>
        <taxon>Haplosclerida</taxon>
        <taxon>Niphatidae</taxon>
        <taxon>Amphimedon</taxon>
    </lineage>
</organism>
<dbReference type="EnsemblMetazoa" id="Aqu2.1.34275_001">
    <property type="protein sequence ID" value="Aqu2.1.34275_001"/>
    <property type="gene ID" value="Aqu2.1.34275"/>
</dbReference>
<accession>A0A1X7V200</accession>
<sequence length="351" mass="39518">MLASPREPGGVAMACCSSISSQTSLMELMRLEDIVISREQMKIIKLALEGLGIEQDDRLCYYYDGRLNGNHCSFYLSSKISPKTFSELYDRLVVEVGYKDTLLILYEALVGVGVEEEKLLSIRNYCDNELSDSMYIHEKYPDFSTLLAIGNMVLSMSDEEYSSLCWKLRLAYCSRFDSVALIYRSKAYQSDGGFYRYLDGILNDCPRTKEYVDIYFDKLKVKKMVVKRMKSAKTILQGAMAEGYVSLINIKIIICGPPYVGKTAFKALLLNKKPPLKHNSIPIAARPVQAIEILADGDQVWKEVSDDDLLHMVSDTIGKQSEVSPEEPGTPVIVHITILLIIILSLLIDQL</sequence>
<protein>
    <submittedName>
        <fullName evidence="2">Uncharacterized protein</fullName>
    </submittedName>
</protein>
<feature type="transmembrane region" description="Helical" evidence="1">
    <location>
        <begin position="329"/>
        <end position="348"/>
    </location>
</feature>
<name>A0A1X7V200_AMPQE</name>
<keyword evidence="1" id="KW-1133">Transmembrane helix</keyword>
<evidence type="ECO:0000256" key="1">
    <source>
        <dbReference type="SAM" id="Phobius"/>
    </source>
</evidence>
<evidence type="ECO:0000313" key="2">
    <source>
        <dbReference type="EnsemblMetazoa" id="Aqu2.1.34275_001"/>
    </source>
</evidence>
<keyword evidence="1" id="KW-0472">Membrane</keyword>
<dbReference type="AlphaFoldDB" id="A0A1X7V200"/>
<dbReference type="OrthoDB" id="676979at2759"/>
<proteinExistence type="predicted"/>
<reference evidence="2" key="1">
    <citation type="submission" date="2017-05" db="UniProtKB">
        <authorList>
            <consortium name="EnsemblMetazoa"/>
        </authorList>
    </citation>
    <scope>IDENTIFICATION</scope>
</reference>